<evidence type="ECO:0000313" key="2">
    <source>
        <dbReference type="Proteomes" id="UP000075243"/>
    </source>
</evidence>
<dbReference type="EMBL" id="KQ485391">
    <property type="protein sequence ID" value="KYP32203.1"/>
    <property type="molecule type" value="Genomic_DNA"/>
</dbReference>
<sequence length="154" mass="17603">MVKGSSASTAAHHHVSQPFQVCTVKLDFPRFNGSNVLEWIFKVEQFFMYYNTPNDQRLMIVAVHLDADVIPWFQMLTKNNPFQSWVGFTRALEMEFGPSPYECPRSTMFKLAQTGQYPAGLLQPLPIPSQIWDDIVMDFIMGLPPLECSQKVSL</sequence>
<evidence type="ECO:0008006" key="3">
    <source>
        <dbReference type="Google" id="ProtNLM"/>
    </source>
</evidence>
<proteinExistence type="predicted"/>
<protein>
    <recommendedName>
        <fullName evidence="3">Retrotransposon gag domain-containing protein</fullName>
    </recommendedName>
</protein>
<accession>A0A151QPH0</accession>
<dbReference type="Gramene" id="C.cajan_45588.t">
    <property type="protein sequence ID" value="C.cajan_45588.t"/>
    <property type="gene ID" value="C.cajan_45588"/>
</dbReference>
<keyword evidence="2" id="KW-1185">Reference proteome</keyword>
<dbReference type="AlphaFoldDB" id="A0A151QPH0"/>
<organism evidence="1 2">
    <name type="scientific">Cajanus cajan</name>
    <name type="common">Pigeon pea</name>
    <name type="synonym">Cajanus indicus</name>
    <dbReference type="NCBI Taxonomy" id="3821"/>
    <lineage>
        <taxon>Eukaryota</taxon>
        <taxon>Viridiplantae</taxon>
        <taxon>Streptophyta</taxon>
        <taxon>Embryophyta</taxon>
        <taxon>Tracheophyta</taxon>
        <taxon>Spermatophyta</taxon>
        <taxon>Magnoliopsida</taxon>
        <taxon>eudicotyledons</taxon>
        <taxon>Gunneridae</taxon>
        <taxon>Pentapetalae</taxon>
        <taxon>rosids</taxon>
        <taxon>fabids</taxon>
        <taxon>Fabales</taxon>
        <taxon>Fabaceae</taxon>
        <taxon>Papilionoideae</taxon>
        <taxon>50 kb inversion clade</taxon>
        <taxon>NPAAA clade</taxon>
        <taxon>indigoferoid/millettioid clade</taxon>
        <taxon>Phaseoleae</taxon>
        <taxon>Cajanus</taxon>
    </lineage>
</organism>
<reference evidence="1" key="1">
    <citation type="journal article" date="2012" name="Nat. Biotechnol.">
        <title>Draft genome sequence of pigeonpea (Cajanus cajan), an orphan legume crop of resource-poor farmers.</title>
        <authorList>
            <person name="Varshney R.K."/>
            <person name="Chen W."/>
            <person name="Li Y."/>
            <person name="Bharti A.K."/>
            <person name="Saxena R.K."/>
            <person name="Schlueter J.A."/>
            <person name="Donoghue M.T."/>
            <person name="Azam S."/>
            <person name="Fan G."/>
            <person name="Whaley A.M."/>
            <person name="Farmer A.D."/>
            <person name="Sheridan J."/>
            <person name="Iwata A."/>
            <person name="Tuteja R."/>
            <person name="Penmetsa R.V."/>
            <person name="Wu W."/>
            <person name="Upadhyaya H.D."/>
            <person name="Yang S.P."/>
            <person name="Shah T."/>
            <person name="Saxena K.B."/>
            <person name="Michael T."/>
            <person name="McCombie W.R."/>
            <person name="Yang B."/>
            <person name="Zhang G."/>
            <person name="Yang H."/>
            <person name="Wang J."/>
            <person name="Spillane C."/>
            <person name="Cook D.R."/>
            <person name="May G.D."/>
            <person name="Xu X."/>
            <person name="Jackson S.A."/>
        </authorList>
    </citation>
    <scope>NUCLEOTIDE SEQUENCE [LARGE SCALE GENOMIC DNA]</scope>
</reference>
<gene>
    <name evidence="1" type="ORF">KK1_047162</name>
</gene>
<name>A0A151QPH0_CAJCA</name>
<dbReference type="Proteomes" id="UP000075243">
    <property type="component" value="Unassembled WGS sequence"/>
</dbReference>
<evidence type="ECO:0000313" key="1">
    <source>
        <dbReference type="EMBL" id="KYP32203.1"/>
    </source>
</evidence>